<feature type="region of interest" description="Disordered" evidence="1">
    <location>
        <begin position="485"/>
        <end position="531"/>
    </location>
</feature>
<feature type="domain" description="DUF3741" evidence="3">
    <location>
        <begin position="85"/>
        <end position="103"/>
    </location>
</feature>
<feature type="compositionally biased region" description="Basic and acidic residues" evidence="1">
    <location>
        <begin position="485"/>
        <end position="519"/>
    </location>
</feature>
<dbReference type="Pfam" id="PF14383">
    <property type="entry name" value="VARLMGL"/>
    <property type="match status" value="1"/>
</dbReference>
<dbReference type="Proteomes" id="UP001604336">
    <property type="component" value="Unassembled WGS sequence"/>
</dbReference>
<feature type="region of interest" description="Disordered" evidence="1">
    <location>
        <begin position="543"/>
        <end position="563"/>
    </location>
</feature>
<feature type="compositionally biased region" description="Polar residues" evidence="1">
    <location>
        <begin position="28"/>
        <end position="43"/>
    </location>
</feature>
<dbReference type="InterPro" id="IPR022212">
    <property type="entry name" value="DUF3741"/>
</dbReference>
<evidence type="ECO:0000313" key="4">
    <source>
        <dbReference type="EMBL" id="KAL2540713.1"/>
    </source>
</evidence>
<comment type="caution">
    <text evidence="4">The sequence shown here is derived from an EMBL/GenBank/DDBJ whole genome shotgun (WGS) entry which is preliminary data.</text>
</comment>
<reference evidence="5" key="1">
    <citation type="submission" date="2024-07" db="EMBL/GenBank/DDBJ databases">
        <title>Two chromosome-level genome assemblies of Korean endemic species Abeliophyllum distichum and Forsythia ovata (Oleaceae).</title>
        <authorList>
            <person name="Jang H."/>
        </authorList>
    </citation>
    <scope>NUCLEOTIDE SEQUENCE [LARGE SCALE GENOMIC DNA]</scope>
</reference>
<accession>A0ABD1VVJ9</accession>
<evidence type="ECO:0000259" key="2">
    <source>
        <dbReference type="Pfam" id="PF12552"/>
    </source>
</evidence>
<evidence type="ECO:0000259" key="3">
    <source>
        <dbReference type="Pfam" id="PF14383"/>
    </source>
</evidence>
<proteinExistence type="predicted"/>
<feature type="compositionally biased region" description="Basic and acidic residues" evidence="1">
    <location>
        <begin position="554"/>
        <end position="563"/>
    </location>
</feature>
<evidence type="ECO:0008006" key="6">
    <source>
        <dbReference type="Google" id="ProtNLM"/>
    </source>
</evidence>
<evidence type="ECO:0000256" key="1">
    <source>
        <dbReference type="SAM" id="MobiDB-lite"/>
    </source>
</evidence>
<gene>
    <name evidence="4" type="ORF">Adt_01691</name>
</gene>
<dbReference type="AlphaFoldDB" id="A0ABD1VVJ9"/>
<feature type="domain" description="DUF3741" evidence="2">
    <location>
        <begin position="182"/>
        <end position="225"/>
    </location>
</feature>
<dbReference type="InterPro" id="IPR032795">
    <property type="entry name" value="DUF3741-assoc"/>
</dbReference>
<dbReference type="PANTHER" id="PTHR46634">
    <property type="entry name" value="M REDUCTASE II SUBUNIT GAMMA, PUTATIVE (DUF3741)-RELATED"/>
    <property type="match status" value="1"/>
</dbReference>
<dbReference type="PANTHER" id="PTHR46634:SF3">
    <property type="entry name" value="M REDUCTASE II SUBUNIT GAMMA, PUTATIVE (DUF3741)-RELATED"/>
    <property type="match status" value="1"/>
</dbReference>
<organism evidence="4 5">
    <name type="scientific">Abeliophyllum distichum</name>
    <dbReference type="NCBI Taxonomy" id="126358"/>
    <lineage>
        <taxon>Eukaryota</taxon>
        <taxon>Viridiplantae</taxon>
        <taxon>Streptophyta</taxon>
        <taxon>Embryophyta</taxon>
        <taxon>Tracheophyta</taxon>
        <taxon>Spermatophyta</taxon>
        <taxon>Magnoliopsida</taxon>
        <taxon>eudicotyledons</taxon>
        <taxon>Gunneridae</taxon>
        <taxon>Pentapetalae</taxon>
        <taxon>asterids</taxon>
        <taxon>lamiids</taxon>
        <taxon>Lamiales</taxon>
        <taxon>Oleaceae</taxon>
        <taxon>Forsythieae</taxon>
        <taxon>Abeliophyllum</taxon>
    </lineage>
</organism>
<dbReference type="EMBL" id="JBFOLK010000001">
    <property type="protein sequence ID" value="KAL2540713.1"/>
    <property type="molecule type" value="Genomic_DNA"/>
</dbReference>
<dbReference type="Pfam" id="PF12552">
    <property type="entry name" value="DUF3741"/>
    <property type="match status" value="1"/>
</dbReference>
<sequence>MVNLFDFNAGLAGNRLLTDKPHRDGLPLSSSQSDVARMSPSSDQVEDQVMVSEMRRNCSNGKSNGTPMKMLIAQEMSKEVDSKRSPPNVVAKLMGLEALPQQQPNSATQRSYYRGYSQSHSDIPMGFREQQNEFFHYAEPNEYKDVYEIRQESQKANCASDKSPLQGRYEETMNDRKIAAVRQKFNEAKRLSTDEKLRQSKQFQDALEFLNSNKDLFLRCMQETNPVFSPQCNHLQSIPPAETKRITILRPSKMVNNNNFAGKGNINEKQMKKGACVGQLNGLEKCHSGSSPPANWNIDQHPTQPTRIIVLKPSPMKPQNVKATELSLSESPRMLSEDFLGDVEDDKNQESREIAKAITQQMREKLGKHRRDETLLSSVFSNGYVGDESSCNRSEIEYAASDLSDSEVMSPVLQHSWDYVNRYSSPYYSSSFSRASYSPDSSVCREAKKRLSERWALMASNGSCLGQKHMQRSSSTLGEMLALSETKKAGRPEEECSFKEERRDSNSHFISDQRKDENVHNSPRNLLRSKSVPVSFTEFGTRLNVVTPDPDSSDNSKVHEAGH</sequence>
<protein>
    <recommendedName>
        <fullName evidence="6">DUF3741 domain-containing protein</fullName>
    </recommendedName>
</protein>
<name>A0ABD1VVJ9_9LAMI</name>
<feature type="region of interest" description="Disordered" evidence="1">
    <location>
        <begin position="21"/>
        <end position="47"/>
    </location>
</feature>
<evidence type="ECO:0000313" key="5">
    <source>
        <dbReference type="Proteomes" id="UP001604336"/>
    </source>
</evidence>
<keyword evidence="5" id="KW-1185">Reference proteome</keyword>